<organism evidence="2 3">
    <name type="scientific">Prauserella marina</name>
    <dbReference type="NCBI Taxonomy" id="530584"/>
    <lineage>
        <taxon>Bacteria</taxon>
        <taxon>Bacillati</taxon>
        <taxon>Actinomycetota</taxon>
        <taxon>Actinomycetes</taxon>
        <taxon>Pseudonocardiales</taxon>
        <taxon>Pseudonocardiaceae</taxon>
        <taxon>Prauserella</taxon>
    </lineage>
</organism>
<dbReference type="Pfam" id="PF00296">
    <property type="entry name" value="Bac_luciferase"/>
    <property type="match status" value="1"/>
</dbReference>
<dbReference type="AlphaFoldDB" id="A0A222VWS2"/>
<reference evidence="2 3" key="1">
    <citation type="submission" date="2016-10" db="EMBL/GenBank/DDBJ databases">
        <authorList>
            <person name="de Groot N.N."/>
        </authorList>
    </citation>
    <scope>NUCLEOTIDE SEQUENCE [LARGE SCALE GENOMIC DNA]</scope>
    <source>
        <strain evidence="2 3">CGMCC 4.5506</strain>
    </source>
</reference>
<gene>
    <name evidence="2" type="ORF">SAMN05421630_104412</name>
</gene>
<dbReference type="InterPro" id="IPR050564">
    <property type="entry name" value="F420-G6PD/mer"/>
</dbReference>
<evidence type="ECO:0000313" key="2">
    <source>
        <dbReference type="EMBL" id="SDC91294.1"/>
    </source>
</evidence>
<proteinExistence type="predicted"/>
<dbReference type="Gene3D" id="3.20.20.30">
    <property type="entry name" value="Luciferase-like domain"/>
    <property type="match status" value="2"/>
</dbReference>
<dbReference type="RefSeq" id="WP_091803553.1">
    <property type="nucleotide sequence ID" value="NZ_CP016353.1"/>
</dbReference>
<dbReference type="OrthoDB" id="5241778at2"/>
<dbReference type="KEGG" id="pmad:BAY61_27630"/>
<evidence type="ECO:0000313" key="3">
    <source>
        <dbReference type="Proteomes" id="UP000199494"/>
    </source>
</evidence>
<keyword evidence="3" id="KW-1185">Reference proteome</keyword>
<dbReference type="EMBL" id="FMZE01000004">
    <property type="protein sequence ID" value="SDC91294.1"/>
    <property type="molecule type" value="Genomic_DNA"/>
</dbReference>
<dbReference type="GO" id="GO:0016705">
    <property type="term" value="F:oxidoreductase activity, acting on paired donors, with incorporation or reduction of molecular oxygen"/>
    <property type="evidence" value="ECO:0007669"/>
    <property type="project" value="InterPro"/>
</dbReference>
<protein>
    <submittedName>
        <fullName evidence="2">Probable F420-dependent oxidoreductase, MSMEG_2516 family</fullName>
    </submittedName>
</protein>
<dbReference type="PANTHER" id="PTHR43244">
    <property type="match status" value="1"/>
</dbReference>
<dbReference type="Proteomes" id="UP000199494">
    <property type="component" value="Unassembled WGS sequence"/>
</dbReference>
<feature type="domain" description="Luciferase-like" evidence="1">
    <location>
        <begin position="11"/>
        <end position="197"/>
    </location>
</feature>
<dbReference type="InterPro" id="IPR036661">
    <property type="entry name" value="Luciferase-like_sf"/>
</dbReference>
<evidence type="ECO:0000259" key="1">
    <source>
        <dbReference type="Pfam" id="PF00296"/>
    </source>
</evidence>
<dbReference type="InterPro" id="IPR011251">
    <property type="entry name" value="Luciferase-like_dom"/>
</dbReference>
<sequence length="271" mass="29403">MTERPFRFGLVAGVADLSSFVDLARQAEDLGFDTVLTPDPLMGKDPMTVVSAAFAVTSTLHVGTFVLVDAFRDRRMLDWQARSLHELSGGRFELGIGTGRPDNGGFAERLGVPYDSPGRRVGELAETVGYLKAQADRPPLMLAAGGPKMQSLATREADILALAWMPNTTESAARSIVDGVREKAGNRLSEIEIAANLLSVGDKPAPWLEKWTGTSDEELRRAGAVTLLRGTPEEGAETLLRRREEFGISYFTVSSMYLTEFAAVIERLQGA</sequence>
<accession>A0A222VWS2</accession>
<dbReference type="PANTHER" id="PTHR43244:SF2">
    <property type="entry name" value="CONSERVED HYPOTHETICAL ALANINE AND PROLINE-RICH PROTEIN"/>
    <property type="match status" value="1"/>
</dbReference>
<dbReference type="STRING" id="530584.SAMN05421630_104412"/>
<dbReference type="CDD" id="cd01097">
    <property type="entry name" value="Tetrahydromethanopterin_reductase"/>
    <property type="match status" value="1"/>
</dbReference>
<name>A0A222VWS2_9PSEU</name>
<dbReference type="SUPFAM" id="SSF51679">
    <property type="entry name" value="Bacterial luciferase-like"/>
    <property type="match status" value="1"/>
</dbReference>